<feature type="repeat" description="ANK" evidence="3">
    <location>
        <begin position="593"/>
        <end position="625"/>
    </location>
</feature>
<keyword evidence="7" id="KW-1185">Reference proteome</keyword>
<feature type="coiled-coil region" evidence="4">
    <location>
        <begin position="796"/>
        <end position="869"/>
    </location>
</feature>
<dbReference type="PROSITE" id="PS50297">
    <property type="entry name" value="ANK_REP_REGION"/>
    <property type="match status" value="3"/>
</dbReference>
<name>A0A6C1DTB4_SACPS</name>
<dbReference type="PANTHER" id="PTHR24171:SF8">
    <property type="entry name" value="BRCA1-ASSOCIATED RING DOMAIN PROTEIN 1"/>
    <property type="match status" value="1"/>
</dbReference>
<dbReference type="SMART" id="SM00248">
    <property type="entry name" value="ANK"/>
    <property type="match status" value="4"/>
</dbReference>
<feature type="compositionally biased region" description="Basic and acidic residues" evidence="5">
    <location>
        <begin position="721"/>
        <end position="740"/>
    </location>
</feature>
<feature type="repeat" description="ANK" evidence="3">
    <location>
        <begin position="363"/>
        <end position="395"/>
    </location>
</feature>
<dbReference type="FunFam" id="1.25.40.20:FF:000553">
    <property type="entry name" value="Protein HOS4"/>
    <property type="match status" value="1"/>
</dbReference>
<feature type="compositionally biased region" description="Basic and acidic residues" evidence="5">
    <location>
        <begin position="151"/>
        <end position="166"/>
    </location>
</feature>
<feature type="region of interest" description="Disordered" evidence="5">
    <location>
        <begin position="267"/>
        <end position="328"/>
    </location>
</feature>
<feature type="compositionally biased region" description="Acidic residues" evidence="5">
    <location>
        <begin position="167"/>
        <end position="185"/>
    </location>
</feature>
<dbReference type="Pfam" id="PF12796">
    <property type="entry name" value="Ank_2"/>
    <property type="match status" value="2"/>
</dbReference>
<feature type="region of interest" description="Disordered" evidence="5">
    <location>
        <begin position="1"/>
        <end position="233"/>
    </location>
</feature>
<dbReference type="EMBL" id="CP048990">
    <property type="protein sequence ID" value="QID80125.1"/>
    <property type="molecule type" value="Genomic_DNA"/>
</dbReference>
<reference evidence="6 7" key="1">
    <citation type="journal article" date="2019" name="BMC Genomics">
        <title>Chromosome level assembly and comparative genome analysis confirm lager-brewing yeasts originated from a single hybridization.</title>
        <authorList>
            <person name="Salazar A.N."/>
            <person name="Gorter de Vries A.R."/>
            <person name="van den Broek M."/>
            <person name="Brouwers N."/>
            <person name="de la Torre Cortes P."/>
            <person name="Kuijpers N.G.A."/>
            <person name="Daran J.G."/>
            <person name="Abeel T."/>
        </authorList>
    </citation>
    <scope>NUCLEOTIDE SEQUENCE [LARGE SCALE GENOMIC DNA]</scope>
    <source>
        <strain evidence="6 7">CBS 1483</strain>
    </source>
</reference>
<feature type="compositionally biased region" description="Basic and acidic residues" evidence="5">
    <location>
        <begin position="24"/>
        <end position="62"/>
    </location>
</feature>
<evidence type="ECO:0000256" key="2">
    <source>
        <dbReference type="ARBA" id="ARBA00023043"/>
    </source>
</evidence>
<feature type="compositionally biased region" description="Acidic residues" evidence="5">
    <location>
        <begin position="665"/>
        <end position="675"/>
    </location>
</feature>
<dbReference type="SUPFAM" id="SSF48403">
    <property type="entry name" value="Ankyrin repeat"/>
    <property type="match status" value="1"/>
</dbReference>
<feature type="region of interest" description="Disordered" evidence="5">
    <location>
        <begin position="762"/>
        <end position="790"/>
    </location>
</feature>
<dbReference type="AlphaFoldDB" id="A0A6C1DTB4"/>
<evidence type="ECO:0000313" key="6">
    <source>
        <dbReference type="EMBL" id="QID80125.1"/>
    </source>
</evidence>
<feature type="region of interest" description="Disordered" evidence="5">
    <location>
        <begin position="661"/>
        <end position="742"/>
    </location>
</feature>
<sequence length="1083" mass="123513">MNETTTKQPLKKRSLSSYLSNLSTRREELEKISKQETSEEEDTASRHEQKETLSEEVNDKLPENGASFRSQTTSVHQATQNNLNAKESEDLVHKNDASSHEGEVNGDNRPDDVLETNEKISQAIRAKISSSSSSPNVRNVDIQNHQSFSRDQLRAMLKEPKRKTVDDFIEEEGLGAVEEEDLSDEVLEKNTTEPENVEKDIEYSDSDKDTDDVGSDDPTAPNSPIKLGRRKLVRGDQLDATTSSMFNNESDSELSDIDDSKNIALSSSLFRGGSSPVKETNNNLSNMNSSPAQNPKRGSVSRSNDSNKSSHIAVSKRPKQKKGIYRDSGGRTRLQIACDKGKYDVVKKMIEEGGYDINDQDNAGNTALHEAALQGHIEIVELLIENGADVNIKSIEMFGDTPLIDASANGHLDVVKYLLKNGADPTIRNAKGLTAFESVDDESEFDDEEDQKILREIKKRLSIAAKKWTNRAGIHNDKSKNGNNAHTIDQPPFDNTTKAKNEKAADSPSMASNIDEKAPEEEFYWTDVTSRAGKEKLFKASKEGHLPYVGTYVENGGKIDLRSFFESVKCGHEDITSIFLAFGFPVNQTSRDNKTSALMVAVGRGHLGTVKLLLEAGADPTKRDKKGRTALYYAKNSIMGITNSEEIQLIENAINNYLKKHSEDNNDDDDDDDNNNETYKHEKKREKTQSPILASRRSATPRIEDEEDDTGMLNLADDDFNNDRDVKESTTSDSRKRLDDNENVGTQYSLDWKKRKTNALQDEEKLKSISPLSMEPHSPKKAKSVEISKIHEETAAEREARLKEEEEYRKKRLEKKRKKEQELLQKLAEDEKKRIEEQEKQKVLEMERLEKATLEKARKMEREKEMEEISYRRAVRDLYPLGLKIINFNDKLDYKRFLPLYYFVDEKNDKFVLDLQVMILLKDIDLLSKDNQPTSEKIPVDPSHLTPLWNMLKFIFLYGGSYDDKKNNMENKRYVVNFDGVDLDTKIGYELLEYKKFVSLPMAWIKWDNVVIENHAKRKEIEGNMIQISINEFARWRNDKLNKAQQPTRKQRSLKIPRELPVKFQHRMSISSVLQQTSKEPFW</sequence>
<keyword evidence="1" id="KW-0677">Repeat</keyword>
<feature type="compositionally biased region" description="Basic and acidic residues" evidence="5">
    <location>
        <begin position="86"/>
        <end position="118"/>
    </location>
</feature>
<keyword evidence="4" id="KW-0175">Coiled coil</keyword>
<keyword evidence="2 3" id="KW-0040">ANK repeat</keyword>
<feature type="repeat" description="ANK" evidence="3">
    <location>
        <begin position="398"/>
        <end position="430"/>
    </location>
</feature>
<accession>A0A6C1DTB4</accession>
<dbReference type="InterPro" id="IPR002110">
    <property type="entry name" value="Ankyrin_rpt"/>
</dbReference>
<feature type="compositionally biased region" description="Polar residues" evidence="5">
    <location>
        <begin position="67"/>
        <end position="85"/>
    </location>
</feature>
<dbReference type="Gene3D" id="1.25.40.20">
    <property type="entry name" value="Ankyrin repeat-containing domain"/>
    <property type="match status" value="2"/>
</dbReference>
<feature type="compositionally biased region" description="Polar residues" evidence="5">
    <location>
        <begin position="481"/>
        <end position="496"/>
    </location>
</feature>
<dbReference type="PANTHER" id="PTHR24171">
    <property type="entry name" value="ANKYRIN REPEAT DOMAIN-CONTAINING PROTEIN 39-RELATED"/>
    <property type="match status" value="1"/>
</dbReference>
<evidence type="ECO:0000256" key="1">
    <source>
        <dbReference type="ARBA" id="ARBA00022737"/>
    </source>
</evidence>
<dbReference type="PRINTS" id="PR01415">
    <property type="entry name" value="ANKYRIN"/>
</dbReference>
<feature type="compositionally biased region" description="Acidic residues" evidence="5">
    <location>
        <begin position="704"/>
        <end position="720"/>
    </location>
</feature>
<dbReference type="PROSITE" id="PS50088">
    <property type="entry name" value="ANK_REPEAT"/>
    <property type="match status" value="4"/>
</dbReference>
<evidence type="ECO:0000256" key="5">
    <source>
        <dbReference type="SAM" id="MobiDB-lite"/>
    </source>
</evidence>
<feature type="compositionally biased region" description="Basic residues" evidence="5">
    <location>
        <begin position="314"/>
        <end position="323"/>
    </location>
</feature>
<dbReference type="InterPro" id="IPR036770">
    <property type="entry name" value="Ankyrin_rpt-contain_sf"/>
</dbReference>
<feature type="compositionally biased region" description="Polar residues" evidence="5">
    <location>
        <begin position="277"/>
        <end position="293"/>
    </location>
</feature>
<evidence type="ECO:0000256" key="3">
    <source>
        <dbReference type="PROSITE-ProRule" id="PRU00023"/>
    </source>
</evidence>
<evidence type="ECO:0000313" key="7">
    <source>
        <dbReference type="Proteomes" id="UP000501346"/>
    </source>
</evidence>
<protein>
    <submittedName>
        <fullName evidence="6">Set3 complex subunit with deacetylase activity, meiotic-specific repressor of sporulation proteins</fullName>
    </submittedName>
</protein>
<feature type="compositionally biased region" description="Low complexity" evidence="5">
    <location>
        <begin position="300"/>
        <end position="310"/>
    </location>
</feature>
<feature type="compositionally biased region" description="Polar residues" evidence="5">
    <location>
        <begin position="135"/>
        <end position="150"/>
    </location>
</feature>
<feature type="repeat" description="ANK" evidence="3">
    <location>
        <begin position="329"/>
        <end position="362"/>
    </location>
</feature>
<dbReference type="OrthoDB" id="194358at2759"/>
<evidence type="ECO:0000256" key="4">
    <source>
        <dbReference type="SAM" id="Coils"/>
    </source>
</evidence>
<organism evidence="6 7">
    <name type="scientific">Saccharomyces pastorianus</name>
    <name type="common">Lager yeast</name>
    <name type="synonym">Saccharomyces cerevisiae x Saccharomyces eubayanus</name>
    <dbReference type="NCBI Taxonomy" id="27292"/>
    <lineage>
        <taxon>Eukaryota</taxon>
        <taxon>Fungi</taxon>
        <taxon>Dikarya</taxon>
        <taxon>Ascomycota</taxon>
        <taxon>Saccharomycotina</taxon>
        <taxon>Saccharomycetes</taxon>
        <taxon>Saccharomycetales</taxon>
        <taxon>Saccharomycetaceae</taxon>
        <taxon>Saccharomyces</taxon>
    </lineage>
</organism>
<proteinExistence type="predicted"/>
<dbReference type="Proteomes" id="UP000501346">
    <property type="component" value="Chromosome ScIX"/>
</dbReference>
<feature type="compositionally biased region" description="Basic and acidic residues" evidence="5">
    <location>
        <begin position="186"/>
        <end position="207"/>
    </location>
</feature>
<feature type="region of interest" description="Disordered" evidence="5">
    <location>
        <begin position="472"/>
        <end position="516"/>
    </location>
</feature>
<gene>
    <name evidence="6" type="primary">HOS4_1</name>
    <name evidence="6" type="ORF">GRS66_002430</name>
</gene>